<dbReference type="GO" id="GO:0008270">
    <property type="term" value="F:zinc ion binding"/>
    <property type="evidence" value="ECO:0007669"/>
    <property type="project" value="InterPro"/>
</dbReference>
<protein>
    <recommendedName>
        <fullName evidence="6">Zn(2)-C6 fungal-type domain-containing protein</fullName>
    </recommendedName>
</protein>
<evidence type="ECO:0000256" key="5">
    <source>
        <dbReference type="SAM" id="MobiDB-lite"/>
    </source>
</evidence>
<feature type="region of interest" description="Disordered" evidence="5">
    <location>
        <begin position="1"/>
        <end position="33"/>
    </location>
</feature>
<dbReference type="Gene3D" id="4.10.240.10">
    <property type="entry name" value="Zn(2)-C6 fungal-type DNA-binding domain"/>
    <property type="match status" value="1"/>
</dbReference>
<keyword evidence="4" id="KW-0539">Nucleus</keyword>
<dbReference type="PROSITE" id="PS50048">
    <property type="entry name" value="ZN2_CY6_FUNGAL_2"/>
    <property type="match status" value="1"/>
</dbReference>
<dbReference type="InterPro" id="IPR053187">
    <property type="entry name" value="Notoamide_regulator"/>
</dbReference>
<dbReference type="OrthoDB" id="4356994at2759"/>
<dbReference type="Proteomes" id="UP000325780">
    <property type="component" value="Unassembled WGS sequence"/>
</dbReference>
<evidence type="ECO:0000259" key="6">
    <source>
        <dbReference type="PROSITE" id="PS50048"/>
    </source>
</evidence>
<feature type="domain" description="Zn(2)-C6 fungal-type" evidence="6">
    <location>
        <begin position="37"/>
        <end position="66"/>
    </location>
</feature>
<dbReference type="AlphaFoldDB" id="A0A5N6TW28"/>
<dbReference type="CDD" id="cd00067">
    <property type="entry name" value="GAL4"/>
    <property type="match status" value="1"/>
</dbReference>
<gene>
    <name evidence="7" type="ORF">BDV25DRAFT_110807</name>
</gene>
<dbReference type="SMART" id="SM00066">
    <property type="entry name" value="GAL4"/>
    <property type="match status" value="1"/>
</dbReference>
<dbReference type="PANTHER" id="PTHR47256:SF1">
    <property type="entry name" value="ZN(II)2CYS6 TRANSCRIPTION FACTOR (EUROFUNG)"/>
    <property type="match status" value="1"/>
</dbReference>
<dbReference type="EMBL" id="ML742093">
    <property type="protein sequence ID" value="KAE8150474.1"/>
    <property type="molecule type" value="Genomic_DNA"/>
</dbReference>
<accession>A0A5N6TW28</accession>
<name>A0A5N6TW28_ASPAV</name>
<evidence type="ECO:0000313" key="8">
    <source>
        <dbReference type="Proteomes" id="UP000325780"/>
    </source>
</evidence>
<dbReference type="GO" id="GO:0000981">
    <property type="term" value="F:DNA-binding transcription factor activity, RNA polymerase II-specific"/>
    <property type="evidence" value="ECO:0007669"/>
    <property type="project" value="InterPro"/>
</dbReference>
<keyword evidence="8" id="KW-1185">Reference proteome</keyword>
<evidence type="ECO:0000313" key="7">
    <source>
        <dbReference type="EMBL" id="KAE8150474.1"/>
    </source>
</evidence>
<dbReference type="GO" id="GO:0003677">
    <property type="term" value="F:DNA binding"/>
    <property type="evidence" value="ECO:0007669"/>
    <property type="project" value="UniProtKB-KW"/>
</dbReference>
<organism evidence="7 8">
    <name type="scientific">Aspergillus avenaceus</name>
    <dbReference type="NCBI Taxonomy" id="36643"/>
    <lineage>
        <taxon>Eukaryota</taxon>
        <taxon>Fungi</taxon>
        <taxon>Dikarya</taxon>
        <taxon>Ascomycota</taxon>
        <taxon>Pezizomycotina</taxon>
        <taxon>Eurotiomycetes</taxon>
        <taxon>Eurotiomycetidae</taxon>
        <taxon>Eurotiales</taxon>
        <taxon>Aspergillaceae</taxon>
        <taxon>Aspergillus</taxon>
        <taxon>Aspergillus subgen. Circumdati</taxon>
    </lineage>
</organism>
<dbReference type="InterPro" id="IPR001138">
    <property type="entry name" value="Zn2Cys6_DnaBD"/>
</dbReference>
<dbReference type="InterPro" id="IPR036864">
    <property type="entry name" value="Zn2-C6_fun-type_DNA-bd_sf"/>
</dbReference>
<keyword evidence="1" id="KW-0805">Transcription regulation</keyword>
<dbReference type="PANTHER" id="PTHR47256">
    <property type="entry name" value="ZN(II)2CYS6 TRANSCRIPTION FACTOR (EUROFUNG)-RELATED"/>
    <property type="match status" value="1"/>
</dbReference>
<dbReference type="GO" id="GO:0009893">
    <property type="term" value="P:positive regulation of metabolic process"/>
    <property type="evidence" value="ECO:0007669"/>
    <property type="project" value="UniProtKB-ARBA"/>
</dbReference>
<keyword evidence="2" id="KW-0238">DNA-binding</keyword>
<keyword evidence="3" id="KW-0804">Transcription</keyword>
<evidence type="ECO:0000256" key="4">
    <source>
        <dbReference type="ARBA" id="ARBA00023242"/>
    </source>
</evidence>
<sequence length="139" mass="15636">MIGQLPLRPLAPKDELPPSDNDDGATKKGKRRRTSLACLECQKRRIKCGSGQPCDPCALHGRECVYDEYKDKRRKIAAELTQQNLHFYQEFVGSLLRAIQLGSPDNVERLINLIRQGAPLDDIVTMVNECLDQLPPPPE</sequence>
<dbReference type="SUPFAM" id="SSF57701">
    <property type="entry name" value="Zn2/Cys6 DNA-binding domain"/>
    <property type="match status" value="1"/>
</dbReference>
<evidence type="ECO:0000256" key="3">
    <source>
        <dbReference type="ARBA" id="ARBA00023163"/>
    </source>
</evidence>
<evidence type="ECO:0000256" key="1">
    <source>
        <dbReference type="ARBA" id="ARBA00023015"/>
    </source>
</evidence>
<dbReference type="Pfam" id="PF00172">
    <property type="entry name" value="Zn_clus"/>
    <property type="match status" value="1"/>
</dbReference>
<reference evidence="7 8" key="1">
    <citation type="submission" date="2019-04" db="EMBL/GenBank/DDBJ databases">
        <title>Friends and foes A comparative genomics study of 23 Aspergillus species from section Flavi.</title>
        <authorList>
            <consortium name="DOE Joint Genome Institute"/>
            <person name="Kjaerbolling I."/>
            <person name="Vesth T."/>
            <person name="Frisvad J.C."/>
            <person name="Nybo J.L."/>
            <person name="Theobald S."/>
            <person name="Kildgaard S."/>
            <person name="Isbrandt T."/>
            <person name="Kuo A."/>
            <person name="Sato A."/>
            <person name="Lyhne E.K."/>
            <person name="Kogle M.E."/>
            <person name="Wiebenga A."/>
            <person name="Kun R.S."/>
            <person name="Lubbers R.J."/>
            <person name="Makela M.R."/>
            <person name="Barry K."/>
            <person name="Chovatia M."/>
            <person name="Clum A."/>
            <person name="Daum C."/>
            <person name="Haridas S."/>
            <person name="He G."/>
            <person name="LaButti K."/>
            <person name="Lipzen A."/>
            <person name="Mondo S."/>
            <person name="Riley R."/>
            <person name="Salamov A."/>
            <person name="Simmons B.A."/>
            <person name="Magnuson J.K."/>
            <person name="Henrissat B."/>
            <person name="Mortensen U.H."/>
            <person name="Larsen T.O."/>
            <person name="Devries R.P."/>
            <person name="Grigoriev I.V."/>
            <person name="Machida M."/>
            <person name="Baker S.E."/>
            <person name="Andersen M.R."/>
        </authorList>
    </citation>
    <scope>NUCLEOTIDE SEQUENCE [LARGE SCALE GENOMIC DNA]</scope>
    <source>
        <strain evidence="7 8">IBT 18842</strain>
    </source>
</reference>
<proteinExistence type="predicted"/>
<evidence type="ECO:0000256" key="2">
    <source>
        <dbReference type="ARBA" id="ARBA00023125"/>
    </source>
</evidence>